<dbReference type="Gene3D" id="3.40.190.150">
    <property type="entry name" value="Bordetella uptake gene, domain 1"/>
    <property type="match status" value="1"/>
</dbReference>
<protein>
    <submittedName>
        <fullName evidence="3">Tripartite tricarboxylate transporter substrate binding protein</fullName>
    </submittedName>
</protein>
<feature type="signal peptide" evidence="2">
    <location>
        <begin position="1"/>
        <end position="25"/>
    </location>
</feature>
<dbReference type="Gene3D" id="3.40.190.10">
    <property type="entry name" value="Periplasmic binding protein-like II"/>
    <property type="match status" value="1"/>
</dbReference>
<dbReference type="PIRSF" id="PIRSF017082">
    <property type="entry name" value="YflP"/>
    <property type="match status" value="1"/>
</dbReference>
<reference evidence="3 4" key="1">
    <citation type="submission" date="2021-03" db="EMBL/GenBank/DDBJ databases">
        <title>Whole genome sequence of Jiella sp. MQZ13P-4.</title>
        <authorList>
            <person name="Tuo L."/>
        </authorList>
    </citation>
    <scope>NUCLEOTIDE SEQUENCE [LARGE SCALE GENOMIC DNA]</scope>
    <source>
        <strain evidence="3 4">MQZ13P-4</strain>
    </source>
</reference>
<evidence type="ECO:0000313" key="3">
    <source>
        <dbReference type="EMBL" id="MBO0905901.1"/>
    </source>
</evidence>
<evidence type="ECO:0000256" key="2">
    <source>
        <dbReference type="SAM" id="SignalP"/>
    </source>
</evidence>
<dbReference type="InterPro" id="IPR006311">
    <property type="entry name" value="TAT_signal"/>
</dbReference>
<dbReference type="InterPro" id="IPR042100">
    <property type="entry name" value="Bug_dom1"/>
</dbReference>
<keyword evidence="2" id="KW-0732">Signal</keyword>
<dbReference type="EMBL" id="JAFMPY010000028">
    <property type="protein sequence ID" value="MBO0905901.1"/>
    <property type="molecule type" value="Genomic_DNA"/>
</dbReference>
<evidence type="ECO:0000313" key="4">
    <source>
        <dbReference type="Proteomes" id="UP000664288"/>
    </source>
</evidence>
<dbReference type="PANTHER" id="PTHR42928">
    <property type="entry name" value="TRICARBOXYLATE-BINDING PROTEIN"/>
    <property type="match status" value="1"/>
</dbReference>
<comment type="caution">
    <text evidence="3">The sequence shown here is derived from an EMBL/GenBank/DDBJ whole genome shotgun (WGS) entry which is preliminary data.</text>
</comment>
<dbReference type="RefSeq" id="WP_207352536.1">
    <property type="nucleotide sequence ID" value="NZ_JAFMPY010000028.1"/>
</dbReference>
<name>A0ABS3J8A5_9HYPH</name>
<evidence type="ECO:0000256" key="1">
    <source>
        <dbReference type="ARBA" id="ARBA00006987"/>
    </source>
</evidence>
<feature type="chain" id="PRO_5045128069" evidence="2">
    <location>
        <begin position="26"/>
        <end position="332"/>
    </location>
</feature>
<proteinExistence type="inferred from homology"/>
<dbReference type="PANTHER" id="PTHR42928:SF5">
    <property type="entry name" value="BLR1237 PROTEIN"/>
    <property type="match status" value="1"/>
</dbReference>
<dbReference type="PROSITE" id="PS51318">
    <property type="entry name" value="TAT"/>
    <property type="match status" value="1"/>
</dbReference>
<accession>A0ABS3J8A5</accession>
<dbReference type="Proteomes" id="UP000664288">
    <property type="component" value="Unassembled WGS sequence"/>
</dbReference>
<comment type="similarity">
    <text evidence="1">Belongs to the UPF0065 (bug) family.</text>
</comment>
<sequence>MSTKFTRRQALRLAAGSGLAATALAAPRIARAQSSYPEQPINVVVPFDTGGYNDRLARAFTPFLQERLGQPLVVVNRGGAGALLGHTYFLQQPDDGYTILCTSAAPYMPLNILLQGAQFKISDFQMINLPSRDYTLMATEAGSELKSVDDVIAKLKADPSSLSIGVQPASADLVNLMLWADANGISRDGLRIVTYDGGGPARNAAAGGVVDIGLVGGEGFLPLAEKIRPLLIFDSEKRDNWDAPNSGERGVSKSVSGSQRGWAVHASMKESHPDRYEILVKAIEETSKDPKVVESLTKQQLATEWYGPEASQESLRQTAEVMEQHVDLLKGA</sequence>
<gene>
    <name evidence="3" type="ORF">J1C47_19825</name>
</gene>
<organism evidence="3 4">
    <name type="scientific">Jiella sonneratiae</name>
    <dbReference type="NCBI Taxonomy" id="2816856"/>
    <lineage>
        <taxon>Bacteria</taxon>
        <taxon>Pseudomonadati</taxon>
        <taxon>Pseudomonadota</taxon>
        <taxon>Alphaproteobacteria</taxon>
        <taxon>Hyphomicrobiales</taxon>
        <taxon>Aurantimonadaceae</taxon>
        <taxon>Jiella</taxon>
    </lineage>
</organism>
<keyword evidence="4" id="KW-1185">Reference proteome</keyword>
<dbReference type="InterPro" id="IPR005064">
    <property type="entry name" value="BUG"/>
</dbReference>
<dbReference type="Pfam" id="PF03401">
    <property type="entry name" value="TctC"/>
    <property type="match status" value="1"/>
</dbReference>
<dbReference type="CDD" id="cd07012">
    <property type="entry name" value="PBP2_Bug_TTT"/>
    <property type="match status" value="1"/>
</dbReference>